<name>A0A160TYE0_9ZZZZ</name>
<keyword evidence="1" id="KW-1133">Transmembrane helix</keyword>
<dbReference type="InterPro" id="IPR002994">
    <property type="entry name" value="Surf1/Shy1"/>
</dbReference>
<evidence type="ECO:0000256" key="1">
    <source>
        <dbReference type="SAM" id="Phobius"/>
    </source>
</evidence>
<feature type="transmembrane region" description="Helical" evidence="1">
    <location>
        <begin position="7"/>
        <end position="28"/>
    </location>
</feature>
<organism evidence="2">
    <name type="scientific">hydrothermal vent metagenome</name>
    <dbReference type="NCBI Taxonomy" id="652676"/>
    <lineage>
        <taxon>unclassified sequences</taxon>
        <taxon>metagenomes</taxon>
        <taxon>ecological metagenomes</taxon>
    </lineage>
</organism>
<dbReference type="AlphaFoldDB" id="A0A160TYE0"/>
<protein>
    <submittedName>
        <fullName evidence="2">Cytochrome oxidase biogenesis protein Surf1,facilitates heme A insertion</fullName>
    </submittedName>
</protein>
<reference evidence="2" key="1">
    <citation type="submission" date="2015-10" db="EMBL/GenBank/DDBJ databases">
        <authorList>
            <person name="Gilbert D.G."/>
        </authorList>
    </citation>
    <scope>NUCLEOTIDE SEQUENCE</scope>
</reference>
<evidence type="ECO:0000313" key="2">
    <source>
        <dbReference type="EMBL" id="CUS56048.1"/>
    </source>
</evidence>
<proteinExistence type="predicted"/>
<accession>A0A160TYE0</accession>
<keyword evidence="1" id="KW-0472">Membrane</keyword>
<feature type="transmembrane region" description="Helical" evidence="1">
    <location>
        <begin position="195"/>
        <end position="217"/>
    </location>
</feature>
<dbReference type="GO" id="GO:0016020">
    <property type="term" value="C:membrane"/>
    <property type="evidence" value="ECO:0007669"/>
    <property type="project" value="InterPro"/>
</dbReference>
<dbReference type="Pfam" id="PF02104">
    <property type="entry name" value="SURF1"/>
    <property type="match status" value="1"/>
</dbReference>
<keyword evidence="1" id="KW-0812">Transmembrane</keyword>
<dbReference type="EMBL" id="CZQD01000017">
    <property type="protein sequence ID" value="CUS56048.1"/>
    <property type="molecule type" value="Genomic_DNA"/>
</dbReference>
<sequence length="230" mass="25832">MRFRPYPVLTLFMVVSLAILVMLGNWQYGRFSAKMALDETEPNWVSLDGRVVPGSEAMVYAYADGASSWRRVVAIDEGERVIFTTIELLYQVEPPTPCQGPECGTNLNFSARGIYKTPGSRNAFASPDAPEAGVFYAYSIDDLADLLPADVAERVVPEAFEPQTLRLIENGRAMAGPNPFARLRMDDDLPPQRHFGYAITWWGLAMALLGVYLAFHYQKGRLRFRRRNGE</sequence>
<gene>
    <name evidence="2" type="ORF">MGWOODY_Hyp51</name>
</gene>